<keyword evidence="1" id="KW-0812">Transmembrane</keyword>
<keyword evidence="3" id="KW-1185">Reference proteome</keyword>
<evidence type="ECO:0000313" key="2">
    <source>
        <dbReference type="EMBL" id="CCH72284.1"/>
    </source>
</evidence>
<evidence type="ECO:0000313" key="3">
    <source>
        <dbReference type="Proteomes" id="UP000035763"/>
    </source>
</evidence>
<dbReference type="STRING" id="1193182.BN11_1510007"/>
<reference evidence="2 3" key="1">
    <citation type="journal article" date="2013" name="ISME J.">
        <title>A metabolic model for members of the genus Tetrasphaera involved in enhanced biological phosphorus removal.</title>
        <authorList>
            <person name="Kristiansen R."/>
            <person name="Nguyen H.T.T."/>
            <person name="Saunders A.M."/>
            <person name="Nielsen J.L."/>
            <person name="Wimmer R."/>
            <person name="Le V.Q."/>
            <person name="McIlroy S.J."/>
            <person name="Petrovski S."/>
            <person name="Seviour R.J."/>
            <person name="Calteau A."/>
            <person name="Nielsen K.L."/>
            <person name="Nielsen P.H."/>
        </authorList>
    </citation>
    <scope>NUCLEOTIDE SEQUENCE [LARGE SCALE GENOMIC DNA]</scope>
    <source>
        <strain evidence="2 3">Ben110</strain>
    </source>
</reference>
<feature type="transmembrane region" description="Helical" evidence="1">
    <location>
        <begin position="24"/>
        <end position="42"/>
    </location>
</feature>
<keyword evidence="1" id="KW-0472">Membrane</keyword>
<name>W6K1U5_9MICO</name>
<sequence length="172" mass="18637">MAIQTLPEAMTGSEATRARNMRRIGLALFAIPVVAAAFGVFGPRETTGTASGSGYELTVHYPQATRSSIVAPFSFTVTKAGGFGDDPVIVRLDRAFVDRLDFQNWYPVPSAEANDGRQVVYEFDPPVGDSLEVSLDARTGPNQGYSSDDYHLTVLDGDRDAATVTFHTVFWP</sequence>
<dbReference type="EMBL" id="CAJA01000059">
    <property type="protein sequence ID" value="CCH72284.1"/>
    <property type="molecule type" value="Genomic_DNA"/>
</dbReference>
<dbReference type="RefSeq" id="WP_048697515.1">
    <property type="nucleotide sequence ID" value="NZ_HG764815.1"/>
</dbReference>
<protein>
    <submittedName>
        <fullName evidence="2">Uncharacterized protein</fullName>
    </submittedName>
</protein>
<dbReference type="Proteomes" id="UP000035763">
    <property type="component" value="Unassembled WGS sequence"/>
</dbReference>
<evidence type="ECO:0000256" key="1">
    <source>
        <dbReference type="SAM" id="Phobius"/>
    </source>
</evidence>
<accession>W6K1U5</accession>
<proteinExistence type="predicted"/>
<comment type="caution">
    <text evidence="2">The sequence shown here is derived from an EMBL/GenBank/DDBJ whole genome shotgun (WGS) entry which is preliminary data.</text>
</comment>
<organism evidence="2 3">
    <name type="scientific">Nostocoides australiense Ben110</name>
    <dbReference type="NCBI Taxonomy" id="1193182"/>
    <lineage>
        <taxon>Bacteria</taxon>
        <taxon>Bacillati</taxon>
        <taxon>Actinomycetota</taxon>
        <taxon>Actinomycetes</taxon>
        <taxon>Micrococcales</taxon>
        <taxon>Intrasporangiaceae</taxon>
        <taxon>Nostocoides</taxon>
    </lineage>
</organism>
<gene>
    <name evidence="2" type="ORF">BN11_1510007</name>
</gene>
<keyword evidence="1" id="KW-1133">Transmembrane helix</keyword>
<dbReference type="AlphaFoldDB" id="W6K1U5"/>
<dbReference type="OrthoDB" id="3785419at2"/>